<dbReference type="Pfam" id="PF13505">
    <property type="entry name" value="OMP_b-brl"/>
    <property type="match status" value="1"/>
</dbReference>
<dbReference type="SUPFAM" id="SSF103515">
    <property type="entry name" value="Autotransporter"/>
    <property type="match status" value="1"/>
</dbReference>
<dbReference type="OrthoDB" id="7407648at2"/>
<dbReference type="RefSeq" id="WP_068349950.1">
    <property type="nucleotide sequence ID" value="NZ_CP016033.1"/>
</dbReference>
<dbReference type="Proteomes" id="UP000078263">
    <property type="component" value="Chromosome"/>
</dbReference>
<dbReference type="AlphaFoldDB" id="A0A192D276"/>
<dbReference type="EMBL" id="CP016033">
    <property type="protein sequence ID" value="ANK12215.1"/>
    <property type="molecule type" value="Genomic_DNA"/>
</dbReference>
<dbReference type="STRING" id="1112.A9D12_03835"/>
<protein>
    <recommendedName>
        <fullName evidence="3">Outer membrane protein beta-barrel domain-containing protein</fullName>
    </recommendedName>
</protein>
<sequence length="194" mass="20369">MNKIILAGALAAISASPAFAQDATSTARDGFRIEARATYETPTVSSIEEDDDVYKIGSAMAFGGEAGFDLAVGERVVVGPYAQYEFSTIESCDSGACLSADGYLEAGLHIGYAVGTSGQLYGKVGYAEQGFEVDVATGGDFKDTGKGVAFALGYEHSFGPNFYGRVEGGYADLGEVFTINTQRRHFGIALGTRF</sequence>
<dbReference type="KEGG" id="pns:A9D12_03835"/>
<keyword evidence="1 2" id="KW-0732">Signal</keyword>
<dbReference type="InterPro" id="IPR027385">
    <property type="entry name" value="Beta-barrel_OMP"/>
</dbReference>
<accession>A0A192D276</accession>
<reference evidence="4 5" key="1">
    <citation type="submission" date="2016-05" db="EMBL/GenBank/DDBJ databases">
        <title>Compelete Genome Sequence of Bacteriochlorophyll-Synthesizing Bacterium Porphyrobacter neustonensis DSM 9434.</title>
        <authorList>
            <person name="Shi X.-L."/>
            <person name="Wu Y.-H."/>
            <person name="Cheng H."/>
            <person name="Xu L."/>
            <person name="Zhang X.-Q."/>
            <person name="Wang C.-S."/>
            <person name="Xu X.-W."/>
        </authorList>
    </citation>
    <scope>NUCLEOTIDE SEQUENCE [LARGE SCALE GENOMIC DNA]</scope>
    <source>
        <strain evidence="4 5">DSM 9434</strain>
    </source>
</reference>
<keyword evidence="5" id="KW-1185">Reference proteome</keyword>
<feature type="domain" description="Outer membrane protein beta-barrel" evidence="3">
    <location>
        <begin position="9"/>
        <end position="194"/>
    </location>
</feature>
<organism evidence="4 5">
    <name type="scientific">Erythrobacter neustonensis</name>
    <dbReference type="NCBI Taxonomy" id="1112"/>
    <lineage>
        <taxon>Bacteria</taxon>
        <taxon>Pseudomonadati</taxon>
        <taxon>Pseudomonadota</taxon>
        <taxon>Alphaproteobacteria</taxon>
        <taxon>Sphingomonadales</taxon>
        <taxon>Erythrobacteraceae</taxon>
        <taxon>Erythrobacter/Porphyrobacter group</taxon>
        <taxon>Erythrobacter</taxon>
    </lineage>
</organism>
<feature type="signal peptide" evidence="2">
    <location>
        <begin position="1"/>
        <end position="20"/>
    </location>
</feature>
<name>A0A192D276_9SPHN</name>
<evidence type="ECO:0000259" key="3">
    <source>
        <dbReference type="Pfam" id="PF13505"/>
    </source>
</evidence>
<gene>
    <name evidence="4" type="ORF">A9D12_03835</name>
</gene>
<evidence type="ECO:0000313" key="4">
    <source>
        <dbReference type="EMBL" id="ANK12215.1"/>
    </source>
</evidence>
<dbReference type="InterPro" id="IPR036709">
    <property type="entry name" value="Autotransporte_beta_dom_sf"/>
</dbReference>
<proteinExistence type="predicted"/>
<evidence type="ECO:0000256" key="2">
    <source>
        <dbReference type="SAM" id="SignalP"/>
    </source>
</evidence>
<evidence type="ECO:0000313" key="5">
    <source>
        <dbReference type="Proteomes" id="UP000078263"/>
    </source>
</evidence>
<feature type="chain" id="PRO_5008251662" description="Outer membrane protein beta-barrel domain-containing protein" evidence="2">
    <location>
        <begin position="21"/>
        <end position="194"/>
    </location>
</feature>
<evidence type="ECO:0000256" key="1">
    <source>
        <dbReference type="ARBA" id="ARBA00022729"/>
    </source>
</evidence>